<dbReference type="OrthoDB" id="9816564at2"/>
<dbReference type="SUPFAM" id="SSF53448">
    <property type="entry name" value="Nucleotide-diphospho-sugar transferases"/>
    <property type="match status" value="2"/>
</dbReference>
<comment type="caution">
    <text evidence="2">The sequence shown here is derived from an EMBL/GenBank/DDBJ whole genome shotgun (WGS) entry which is preliminary data.</text>
</comment>
<dbReference type="InterPro" id="IPR029044">
    <property type="entry name" value="Nucleotide-diphossugar_trans"/>
</dbReference>
<sequence length="632" mass="71075">MKKYTDIAIRLIGLIRRDGVYPLLKKSAGIFRREGLAGLRWRAGNLLPPSYGYSEWIEQYDRLDEETINQLRADIATMAALPRIAVVMPTYNADPIWLAEAIDSVRNQIYPHWELCIADDASTSKEIRPLLERYAQEDARIRVVFRNENGHISAASNSALALATSDWVALLDHDDVLAQHALYFVAKEIIRRPDARLFYSDEDKIDSKGKRQAPYFKCEMNIDLFYSQNMISHLGVYQKRLLDEIGGFRVGFEGSQDYDLALRCLERIGTEAIVHIPRVLYHWRVHAASTSASGEAKPYALLAGERALNEHFARQGIDGSAEAVPRGYRARYRLPEQRPLVSLIIPTRNGVKLLRQCIDSILKKTAYSPYEIIVIDNGSDEKATLDYLRSLSNTENIRVIRDDRPFNYSALNNMAISSANGEIVGLINNDIEVITETWLDEMVSLAIQPGVGAVGAKLLYPDERIQHAGVVTGLGGVANHAHKFLPRNSYGYFCRSAIISSFSAVTAACLIVRKAIYQQVGGLNEIDLAVAFNDVDFCLRVRDAGYRNVWTPYAELFHHESATRGSEDNPEKVARFNREVSYMQSHWGDSLNNDPAYSPNLTLDHEGFKLAWPPRVEPLLGHAAPHENKEAA</sequence>
<evidence type="ECO:0000313" key="3">
    <source>
        <dbReference type="Proteomes" id="UP000305539"/>
    </source>
</evidence>
<accession>A0A4U1IDP8</accession>
<feature type="domain" description="Glycosyltransferase 2-like" evidence="1">
    <location>
        <begin position="86"/>
        <end position="245"/>
    </location>
</feature>
<evidence type="ECO:0000313" key="2">
    <source>
        <dbReference type="EMBL" id="TKC91778.1"/>
    </source>
</evidence>
<reference evidence="2 3" key="1">
    <citation type="submission" date="2019-04" db="EMBL/GenBank/DDBJ databases">
        <title>Trinickia sp. 7GSK02, isolated from subtropical forest soil.</title>
        <authorList>
            <person name="Gao Z.-H."/>
            <person name="Qiu L.-H."/>
        </authorList>
    </citation>
    <scope>NUCLEOTIDE SEQUENCE [LARGE SCALE GENOMIC DNA]</scope>
    <source>
        <strain evidence="2 3">7GSK02</strain>
    </source>
</reference>
<feature type="domain" description="Glycosyltransferase 2-like" evidence="1">
    <location>
        <begin position="342"/>
        <end position="460"/>
    </location>
</feature>
<organism evidence="2 3">
    <name type="scientific">Trinickia terrae</name>
    <dbReference type="NCBI Taxonomy" id="2571161"/>
    <lineage>
        <taxon>Bacteria</taxon>
        <taxon>Pseudomonadati</taxon>
        <taxon>Pseudomonadota</taxon>
        <taxon>Betaproteobacteria</taxon>
        <taxon>Burkholderiales</taxon>
        <taxon>Burkholderiaceae</taxon>
        <taxon>Trinickia</taxon>
    </lineage>
</organism>
<name>A0A4U1IDP8_9BURK</name>
<gene>
    <name evidence="2" type="ORF">FAZ69_04885</name>
</gene>
<dbReference type="RefSeq" id="WP_136892810.1">
    <property type="nucleotide sequence ID" value="NZ_SWJE01000002.1"/>
</dbReference>
<dbReference type="CDD" id="cd04186">
    <property type="entry name" value="GT_2_like_c"/>
    <property type="match status" value="1"/>
</dbReference>
<keyword evidence="2" id="KW-0808">Transferase</keyword>
<keyword evidence="3" id="KW-1185">Reference proteome</keyword>
<dbReference type="PANTHER" id="PTHR43179:SF7">
    <property type="entry name" value="RHAMNOSYLTRANSFERASE WBBL"/>
    <property type="match status" value="1"/>
</dbReference>
<dbReference type="Proteomes" id="UP000305539">
    <property type="component" value="Unassembled WGS sequence"/>
</dbReference>
<dbReference type="Pfam" id="PF00535">
    <property type="entry name" value="Glycos_transf_2"/>
    <property type="match status" value="2"/>
</dbReference>
<evidence type="ECO:0000259" key="1">
    <source>
        <dbReference type="Pfam" id="PF00535"/>
    </source>
</evidence>
<dbReference type="CDD" id="cd04184">
    <property type="entry name" value="GT2_RfbC_Mx_like"/>
    <property type="match status" value="1"/>
</dbReference>
<dbReference type="GO" id="GO:0016757">
    <property type="term" value="F:glycosyltransferase activity"/>
    <property type="evidence" value="ECO:0007669"/>
    <property type="project" value="UniProtKB-KW"/>
</dbReference>
<proteinExistence type="predicted"/>
<dbReference type="PANTHER" id="PTHR43179">
    <property type="entry name" value="RHAMNOSYLTRANSFERASE WBBL"/>
    <property type="match status" value="1"/>
</dbReference>
<protein>
    <submittedName>
        <fullName evidence="2">Glycosyltransferase family 2 protein</fullName>
    </submittedName>
</protein>
<dbReference type="InterPro" id="IPR001173">
    <property type="entry name" value="Glyco_trans_2-like"/>
</dbReference>
<dbReference type="AlphaFoldDB" id="A0A4U1IDP8"/>
<dbReference type="Gene3D" id="3.90.550.10">
    <property type="entry name" value="Spore Coat Polysaccharide Biosynthesis Protein SpsA, Chain A"/>
    <property type="match status" value="2"/>
</dbReference>
<dbReference type="EMBL" id="SWJE01000002">
    <property type="protein sequence ID" value="TKC91778.1"/>
    <property type="molecule type" value="Genomic_DNA"/>
</dbReference>